<protein>
    <recommendedName>
        <fullName evidence="4">DNA-directed RNA polymerase III subunit RPC9</fullName>
    </recommendedName>
    <alternativeName>
        <fullName evidence="13">DNA-directed RNA polymerase III subunit rpc9</fullName>
    </alternativeName>
</protein>
<comment type="function">
    <text evidence="10">Accessory protein for the calcitonin gene-related peptide (CGRP) receptor. It modulates CGRP responsiveness in a variety of tissues.</text>
</comment>
<dbReference type="PANTHER" id="PTHR15561:SF0">
    <property type="entry name" value="DNA-DIRECTED RNA POLYMERASE III SUBUNIT RPC9"/>
    <property type="match status" value="1"/>
</dbReference>
<comment type="subcellular location">
    <subcellularLocation>
        <location evidence="2">Cell membrane</location>
        <topology evidence="2">Peripheral membrane protein</topology>
        <orientation evidence="2">Cytoplasmic side</orientation>
    </subcellularLocation>
    <subcellularLocation>
        <location evidence="1">Nucleus</location>
    </subcellularLocation>
</comment>
<organism evidence="16 17">
    <name type="scientific">Circinella minor</name>
    <dbReference type="NCBI Taxonomy" id="1195481"/>
    <lineage>
        <taxon>Eukaryota</taxon>
        <taxon>Fungi</taxon>
        <taxon>Fungi incertae sedis</taxon>
        <taxon>Mucoromycota</taxon>
        <taxon>Mucoromycotina</taxon>
        <taxon>Mucoromycetes</taxon>
        <taxon>Mucorales</taxon>
        <taxon>Lichtheimiaceae</taxon>
        <taxon>Circinella</taxon>
    </lineage>
</organism>
<dbReference type="PANTHER" id="PTHR15561">
    <property type="entry name" value="CALCITONIN GENE-RELATED PEPTIDE-RECEPTOR COMPONENT PROTEIN"/>
    <property type="match status" value="1"/>
</dbReference>
<gene>
    <name evidence="16" type="ORF">INT45_008656</name>
</gene>
<comment type="function">
    <text evidence="12">DNA-dependent RNA polymerase catalyzes the transcription of DNA into RNA using the four ribonucleoside triphosphates as substrates. Specific peripheric component of RNA polymerase III (Pol III) which synthesizes small non-coding RNAs including 5S rRNA, snRNAs, tRNAs and miRNAs from at least 500 distinct genomic loci. With POLR3H/RPC8 forms a mobile stalk that protrudes from Pol III core and functions primarily in transcription initiation. Pol III plays a key role in sensing and limiting infection by intracellular bacteria and DNA viruses. Acts as nuclear and cytosolic DNA sensor involved in innate immune response. Can sense non-self dsDNA that serves as template for transcription into dsRNA. The non-self RNA polymerase III transcripts, such as Epstein-Barr virus-encoded RNAs (EBERs) induce type I interferon and NF-kappa-B through the RIG-I pathway.</text>
</comment>
<evidence type="ECO:0000256" key="11">
    <source>
        <dbReference type="ARBA" id="ARBA00044007"/>
    </source>
</evidence>
<dbReference type="FunFam" id="1.20.1250.40:FF:000002">
    <property type="entry name" value="DNA-directed RNA polymerase III subunit RPC9"/>
    <property type="match status" value="1"/>
</dbReference>
<evidence type="ECO:0000256" key="12">
    <source>
        <dbReference type="ARBA" id="ARBA00045808"/>
    </source>
</evidence>
<accession>A0A8H7RXX1</accession>
<dbReference type="InterPro" id="IPR005574">
    <property type="entry name" value="Rpb4/RPC9"/>
</dbReference>
<comment type="caution">
    <text evidence="16">The sequence shown here is derived from an EMBL/GenBank/DDBJ whole genome shotgun (WGS) entry which is preliminary data.</text>
</comment>
<dbReference type="SMART" id="SM00657">
    <property type="entry name" value="RPOL4c"/>
    <property type="match status" value="1"/>
</dbReference>
<keyword evidence="5" id="KW-1003">Cell membrane</keyword>
<comment type="subunit">
    <text evidence="11">Component of the RNA polymerase III complex consisting of 17 subunits: a ten-subunit horseshoe-shaped catalytic core composed of POLR3A/RPC1, POLR3B/RPC2, POLR1C/RPAC1, POLR1D/RPAC2, POLR3K/RPC10, POLR2E/RPABC1, POLR2F/RPABC2, POLR2H/RPABC3, POLR2K/RPABC4 and POLR2L/RPABC5; a mobile stalk composed of two subunits POLR3H/RPC8 and CRCP/RPC9, protruding from the core and functioning primarily in transcription initiation; and additional subunits homologous to general transcription factors of the RNA polymerase II machinery, POLR3C/RPC3-POLR3F/RPC6-POLR3G/RPC7 heterotrimer required for transcription initiation and POLR3D/RPC4-POLR3E/RPC5 heterodimer involved in both transcription initiation and termination.</text>
</comment>
<evidence type="ECO:0000313" key="17">
    <source>
        <dbReference type="Proteomes" id="UP000646827"/>
    </source>
</evidence>
<dbReference type="Proteomes" id="UP000646827">
    <property type="component" value="Unassembled WGS sequence"/>
</dbReference>
<evidence type="ECO:0000256" key="10">
    <source>
        <dbReference type="ARBA" id="ARBA00043924"/>
    </source>
</evidence>
<dbReference type="InterPro" id="IPR006590">
    <property type="entry name" value="RNA_pol_Rpb4/RPC9_core"/>
</dbReference>
<evidence type="ECO:0000256" key="3">
    <source>
        <dbReference type="ARBA" id="ARBA00006898"/>
    </source>
</evidence>
<feature type="domain" description="RNA polymerase Rpb4/RPC9 core" evidence="15">
    <location>
        <begin position="1"/>
        <end position="128"/>
    </location>
</feature>
<evidence type="ECO:0000256" key="8">
    <source>
        <dbReference type="ARBA" id="ARBA00023163"/>
    </source>
</evidence>
<dbReference type="GO" id="GO:0006384">
    <property type="term" value="P:transcription initiation at RNA polymerase III promoter"/>
    <property type="evidence" value="ECO:0007669"/>
    <property type="project" value="InterPro"/>
</dbReference>
<evidence type="ECO:0000256" key="7">
    <source>
        <dbReference type="ARBA" id="ARBA00023136"/>
    </source>
</evidence>
<proteinExistence type="inferred from homology"/>
<evidence type="ECO:0000256" key="2">
    <source>
        <dbReference type="ARBA" id="ARBA00004413"/>
    </source>
</evidence>
<keyword evidence="6" id="KW-0240">DNA-directed RNA polymerase</keyword>
<dbReference type="InterPro" id="IPR038846">
    <property type="entry name" value="RPC9"/>
</dbReference>
<keyword evidence="17" id="KW-1185">Reference proteome</keyword>
<evidence type="ECO:0000256" key="4">
    <source>
        <dbReference type="ARBA" id="ARBA00016672"/>
    </source>
</evidence>
<dbReference type="InterPro" id="IPR010997">
    <property type="entry name" value="HRDC-like_sf"/>
</dbReference>
<dbReference type="GO" id="GO:0005666">
    <property type="term" value="C:RNA polymerase III complex"/>
    <property type="evidence" value="ECO:0007669"/>
    <property type="project" value="InterPro"/>
</dbReference>
<feature type="compositionally biased region" description="Acidic residues" evidence="14">
    <location>
        <begin position="128"/>
        <end position="144"/>
    </location>
</feature>
<comment type="similarity">
    <text evidence="3">Belongs to the eukaryotic RPC9 RNA polymerase subunit family.</text>
</comment>
<dbReference type="OrthoDB" id="1746530at2759"/>
<dbReference type="Gene3D" id="1.20.1250.40">
    <property type="match status" value="1"/>
</dbReference>
<reference evidence="16 17" key="1">
    <citation type="submission" date="2020-12" db="EMBL/GenBank/DDBJ databases">
        <title>Metabolic potential, ecology and presence of endohyphal bacteria is reflected in genomic diversity of Mucoromycotina.</title>
        <authorList>
            <person name="Muszewska A."/>
            <person name="Okrasinska A."/>
            <person name="Steczkiewicz K."/>
            <person name="Drgas O."/>
            <person name="Orlowska M."/>
            <person name="Perlinska-Lenart U."/>
            <person name="Aleksandrzak-Piekarczyk T."/>
            <person name="Szatraj K."/>
            <person name="Zielenkiewicz U."/>
            <person name="Pilsyk S."/>
            <person name="Malc E."/>
            <person name="Mieczkowski P."/>
            <person name="Kruszewska J.S."/>
            <person name="Biernat P."/>
            <person name="Pawlowska J."/>
        </authorList>
    </citation>
    <scope>NUCLEOTIDE SEQUENCE [LARGE SCALE GENOMIC DNA]</scope>
    <source>
        <strain evidence="16 17">CBS 142.35</strain>
    </source>
</reference>
<keyword evidence="9" id="KW-0539">Nucleus</keyword>
<dbReference type="SUPFAM" id="SSF47819">
    <property type="entry name" value="HRDC-like"/>
    <property type="match status" value="1"/>
</dbReference>
<dbReference type="GO" id="GO:0005886">
    <property type="term" value="C:plasma membrane"/>
    <property type="evidence" value="ECO:0007669"/>
    <property type="project" value="UniProtKB-SubCell"/>
</dbReference>
<dbReference type="Pfam" id="PF03874">
    <property type="entry name" value="RNA_pol_Rpb4"/>
    <property type="match status" value="1"/>
</dbReference>
<evidence type="ECO:0000256" key="5">
    <source>
        <dbReference type="ARBA" id="ARBA00022475"/>
    </source>
</evidence>
<dbReference type="EMBL" id="JAEPRB010000264">
    <property type="protein sequence ID" value="KAG2217906.1"/>
    <property type="molecule type" value="Genomic_DNA"/>
</dbReference>
<evidence type="ECO:0000256" key="14">
    <source>
        <dbReference type="SAM" id="MobiDB-lite"/>
    </source>
</evidence>
<keyword evidence="8" id="KW-0804">Transcription</keyword>
<name>A0A8H7RXX1_9FUNG</name>
<dbReference type="InterPro" id="IPR038324">
    <property type="entry name" value="Rpb4/RPC9_sf"/>
</dbReference>
<feature type="region of interest" description="Disordered" evidence="14">
    <location>
        <begin position="125"/>
        <end position="144"/>
    </location>
</feature>
<dbReference type="AlphaFoldDB" id="A0A8H7RXX1"/>
<evidence type="ECO:0000256" key="9">
    <source>
        <dbReference type="ARBA" id="ARBA00023242"/>
    </source>
</evidence>
<evidence type="ECO:0000256" key="13">
    <source>
        <dbReference type="ARBA" id="ARBA00073026"/>
    </source>
</evidence>
<keyword evidence="7" id="KW-0472">Membrane</keyword>
<sequence length="144" mass="16874">MIIENPRAAMLSNFEVLQLLEEQQAKQKKAQDSTNGISVPENLRTVQFELAEYLKETSCGTQDQKQVKEFMEAMKSYELTMAEKLQLLNLRPRSAVEIYLLIEECEERFSEDQLEEMLETVLSALPRDDDELMEEEYDEEQQQD</sequence>
<dbReference type="GO" id="GO:0000166">
    <property type="term" value="F:nucleotide binding"/>
    <property type="evidence" value="ECO:0007669"/>
    <property type="project" value="InterPro"/>
</dbReference>
<evidence type="ECO:0000259" key="15">
    <source>
        <dbReference type="SMART" id="SM00657"/>
    </source>
</evidence>
<evidence type="ECO:0000256" key="6">
    <source>
        <dbReference type="ARBA" id="ARBA00022478"/>
    </source>
</evidence>
<evidence type="ECO:0000256" key="1">
    <source>
        <dbReference type="ARBA" id="ARBA00004123"/>
    </source>
</evidence>
<evidence type="ECO:0000313" key="16">
    <source>
        <dbReference type="EMBL" id="KAG2217906.1"/>
    </source>
</evidence>